<accession>I8XTP0</accession>
<name>I8XTP0_9BACE</name>
<dbReference type="InterPro" id="IPR001296">
    <property type="entry name" value="Glyco_trans_1"/>
</dbReference>
<dbReference type="Pfam" id="PF00534">
    <property type="entry name" value="Glycos_transf_1"/>
    <property type="match status" value="1"/>
</dbReference>
<evidence type="ECO:0008006" key="5">
    <source>
        <dbReference type="Google" id="ProtNLM"/>
    </source>
</evidence>
<feature type="domain" description="Glycosyl transferase family 1" evidence="1">
    <location>
        <begin position="201"/>
        <end position="364"/>
    </location>
</feature>
<comment type="caution">
    <text evidence="3">The sequence shown here is derived from an EMBL/GenBank/DDBJ whole genome shotgun (WGS) entry which is preliminary data.</text>
</comment>
<dbReference type="PANTHER" id="PTHR12526">
    <property type="entry name" value="GLYCOSYLTRANSFERASE"/>
    <property type="match status" value="1"/>
</dbReference>
<dbReference type="InterPro" id="IPR028098">
    <property type="entry name" value="Glyco_trans_4-like_N"/>
</dbReference>
<keyword evidence="4" id="KW-1185">Reference proteome</keyword>
<evidence type="ECO:0000313" key="4">
    <source>
        <dbReference type="Proteomes" id="UP000003089"/>
    </source>
</evidence>
<evidence type="ECO:0000259" key="1">
    <source>
        <dbReference type="Pfam" id="PF00534"/>
    </source>
</evidence>
<dbReference type="RefSeq" id="WP_007483380.1">
    <property type="nucleotide sequence ID" value="NZ_JH724314.1"/>
</dbReference>
<dbReference type="PATRIC" id="fig|997884.3.peg.508"/>
<dbReference type="eggNOG" id="COG0438">
    <property type="taxonomic scope" value="Bacteria"/>
</dbReference>
<dbReference type="Pfam" id="PF13439">
    <property type="entry name" value="Glyco_transf_4"/>
    <property type="match status" value="1"/>
</dbReference>
<evidence type="ECO:0000313" key="3">
    <source>
        <dbReference type="EMBL" id="EIY54270.1"/>
    </source>
</evidence>
<dbReference type="HOGENOM" id="CLU_009583_0_0_10"/>
<reference evidence="3 4" key="1">
    <citation type="submission" date="2012-02" db="EMBL/GenBank/DDBJ databases">
        <title>The Genome Sequence of Bacteroides nordii CL02T12C05.</title>
        <authorList>
            <consortium name="The Broad Institute Genome Sequencing Platform"/>
            <person name="Earl A."/>
            <person name="Ward D."/>
            <person name="Feldgarden M."/>
            <person name="Gevers D."/>
            <person name="Zitomersky N.L."/>
            <person name="Coyne M.J."/>
            <person name="Comstock L.E."/>
            <person name="Young S.K."/>
            <person name="Zeng Q."/>
            <person name="Gargeya S."/>
            <person name="Fitzgerald M."/>
            <person name="Haas B."/>
            <person name="Abouelleil A."/>
            <person name="Alvarado L."/>
            <person name="Arachchi H.M."/>
            <person name="Berlin A."/>
            <person name="Chapman S.B."/>
            <person name="Gearin G."/>
            <person name="Goldberg J."/>
            <person name="Griggs A."/>
            <person name="Gujja S."/>
            <person name="Hansen M."/>
            <person name="Heiman D."/>
            <person name="Howarth C."/>
            <person name="Larimer J."/>
            <person name="Lui A."/>
            <person name="MacDonald P.J.P."/>
            <person name="McCowen C."/>
            <person name="Montmayeur A."/>
            <person name="Murphy C."/>
            <person name="Neiman D."/>
            <person name="Pearson M."/>
            <person name="Priest M."/>
            <person name="Roberts A."/>
            <person name="Saif S."/>
            <person name="Shea T."/>
            <person name="Sisk P."/>
            <person name="Stolte C."/>
            <person name="Sykes S."/>
            <person name="Wortman J."/>
            <person name="Nusbaum C."/>
            <person name="Birren B."/>
        </authorList>
    </citation>
    <scope>NUCLEOTIDE SEQUENCE [LARGE SCALE GENOMIC DNA]</scope>
    <source>
        <strain evidence="3 4">CL02T12C05</strain>
    </source>
</reference>
<dbReference type="Proteomes" id="UP000003089">
    <property type="component" value="Unassembled WGS sequence"/>
</dbReference>
<dbReference type="Gene3D" id="3.40.50.2000">
    <property type="entry name" value="Glycogen Phosphorylase B"/>
    <property type="match status" value="2"/>
</dbReference>
<sequence>MNKKRVLFLHNEFPSGGAERVTVDIADYISERGFDIYVLAREIRNWSLPNMTLLELPDKMSVNSKENADAIIDILQELQIDIFVLPVQTLSYLSHIRSNTHCKIIFALHGVPFWEIASDLYTKKKRVWSSRFKRLGWILVTYPKTMWFKRYHKRLLSDYIRVYSQVDAYTVLCEEYKQVLIEKMKLSPSENRIYVVPNSEKSAETVNFNKKKQILYVGRMSYEDKRIDRLINIWEMIYEKVPDWELILVGDGEERESLQQMAQKKKLPRISFAGHSDHVEKYYRDASVLCLVSTFEGWGLCLTEAQANGVVPIAFDCSAGVHYILSPSGQNGILVTPYNLEEYARLLVELLTESENLKMMRQNVIRKSMEYAPDVIGDKWLRIFDSLLSSLGKCNKMENN</sequence>
<gene>
    <name evidence="3" type="ORF">HMPREF1068_00497</name>
</gene>
<dbReference type="SUPFAM" id="SSF53756">
    <property type="entry name" value="UDP-Glycosyltransferase/glycogen phosphorylase"/>
    <property type="match status" value="1"/>
</dbReference>
<proteinExistence type="predicted"/>
<protein>
    <recommendedName>
        <fullName evidence="5">Glycosyl transferase family 1 domain-containing protein</fullName>
    </recommendedName>
</protein>
<dbReference type="AlphaFoldDB" id="I8XTP0"/>
<dbReference type="GO" id="GO:0016757">
    <property type="term" value="F:glycosyltransferase activity"/>
    <property type="evidence" value="ECO:0007669"/>
    <property type="project" value="InterPro"/>
</dbReference>
<dbReference type="STRING" id="997884.HMPREF1068_00497"/>
<feature type="domain" description="Glycosyltransferase subfamily 4-like N-terminal" evidence="2">
    <location>
        <begin position="16"/>
        <end position="198"/>
    </location>
</feature>
<dbReference type="PANTHER" id="PTHR12526:SF630">
    <property type="entry name" value="GLYCOSYLTRANSFERASE"/>
    <property type="match status" value="1"/>
</dbReference>
<dbReference type="EMBL" id="AGXS01000008">
    <property type="protein sequence ID" value="EIY54270.1"/>
    <property type="molecule type" value="Genomic_DNA"/>
</dbReference>
<evidence type="ECO:0000259" key="2">
    <source>
        <dbReference type="Pfam" id="PF13439"/>
    </source>
</evidence>
<organism evidence="3 4">
    <name type="scientific">Bacteroides nordii CL02T12C05</name>
    <dbReference type="NCBI Taxonomy" id="997884"/>
    <lineage>
        <taxon>Bacteria</taxon>
        <taxon>Pseudomonadati</taxon>
        <taxon>Bacteroidota</taxon>
        <taxon>Bacteroidia</taxon>
        <taxon>Bacteroidales</taxon>
        <taxon>Bacteroidaceae</taxon>
        <taxon>Bacteroides</taxon>
    </lineage>
</organism>